<proteinExistence type="predicted"/>
<dbReference type="EMBL" id="JBHSHD010000010">
    <property type="protein sequence ID" value="MFC4821916.1"/>
    <property type="molecule type" value="Genomic_DNA"/>
</dbReference>
<gene>
    <name evidence="2" type="ORF">ACFO6Q_16445</name>
</gene>
<comment type="caution">
    <text evidence="2">The sequence shown here is derived from an EMBL/GenBank/DDBJ whole genome shotgun (WGS) entry which is preliminary data.</text>
</comment>
<accession>A0ABV9QYR1</accession>
<keyword evidence="1" id="KW-0732">Signal</keyword>
<dbReference type="Proteomes" id="UP001595886">
    <property type="component" value="Unassembled WGS sequence"/>
</dbReference>
<keyword evidence="3" id="KW-1185">Reference proteome</keyword>
<protein>
    <submittedName>
        <fullName evidence="2">Uncharacterized protein</fullName>
    </submittedName>
</protein>
<evidence type="ECO:0000313" key="3">
    <source>
        <dbReference type="Proteomes" id="UP001595886"/>
    </source>
</evidence>
<dbReference type="RefSeq" id="WP_380022177.1">
    <property type="nucleotide sequence ID" value="NZ_JBHSHD010000010.1"/>
</dbReference>
<evidence type="ECO:0000313" key="2">
    <source>
        <dbReference type="EMBL" id="MFC4821916.1"/>
    </source>
</evidence>
<name>A0ABV9QYR1_9GAMM</name>
<sequence length="499" mass="53065">MSRSESSPRQRLQAGRRRNGALPRLALAALGGGLAAAAGAADYAADPAFNGGHYYADAFASDSSLPDHHYAGSKVARASNGDVVVAALVDEGSLDPQLYTAVGLIRYDRAGVRVPWTAPDPATTRHFDNYVFVPGTRNDASIDDLRIVDGRIVLLHTYRSVHDLPESSLGWISVLDDGGRLLWSDVLYLSDGSSWGVRGGGLATYADAGSTYVLVASTHVAAKRPRYQRFRLEAGGNLTLLDDVWLATSACWNEQWQCDATGIAVSQDGPDEPPRIYVSYAFRGFDGDDADVVVSRIDPHGNGDPAWDPNNVHWNLSDGGSRDDVPVGIAVRRTGAGSPSSPYRDEIFVATRSARTCRPGIGLIRFDHDGGVAGRVLAGGSASNWDCITGSTSADVPSGLALDADRLVVVGSRTVHSRRFTWPADALVRRFGFDLAVRGEQTFAYPIGSPRQRASEFSGAAVSGPDEIVATGSLTYPATAPGGLGGKRQVGTLRLRWTP</sequence>
<organism evidence="2 3">
    <name type="scientific">Dokdonella ginsengisoli</name>
    <dbReference type="NCBI Taxonomy" id="363846"/>
    <lineage>
        <taxon>Bacteria</taxon>
        <taxon>Pseudomonadati</taxon>
        <taxon>Pseudomonadota</taxon>
        <taxon>Gammaproteobacteria</taxon>
        <taxon>Lysobacterales</taxon>
        <taxon>Rhodanobacteraceae</taxon>
        <taxon>Dokdonella</taxon>
    </lineage>
</organism>
<feature type="chain" id="PRO_5046674301" evidence="1">
    <location>
        <begin position="41"/>
        <end position="499"/>
    </location>
</feature>
<feature type="signal peptide" evidence="1">
    <location>
        <begin position="1"/>
        <end position="40"/>
    </location>
</feature>
<reference evidence="3" key="1">
    <citation type="journal article" date="2019" name="Int. J. Syst. Evol. Microbiol.">
        <title>The Global Catalogue of Microorganisms (GCM) 10K type strain sequencing project: providing services to taxonomists for standard genome sequencing and annotation.</title>
        <authorList>
            <consortium name="The Broad Institute Genomics Platform"/>
            <consortium name="The Broad Institute Genome Sequencing Center for Infectious Disease"/>
            <person name="Wu L."/>
            <person name="Ma J."/>
        </authorList>
    </citation>
    <scope>NUCLEOTIDE SEQUENCE [LARGE SCALE GENOMIC DNA]</scope>
    <source>
        <strain evidence="3">CCUG 30340</strain>
    </source>
</reference>
<evidence type="ECO:0000256" key="1">
    <source>
        <dbReference type="SAM" id="SignalP"/>
    </source>
</evidence>